<keyword evidence="18" id="KW-1185">Reference proteome</keyword>
<dbReference type="SUPFAM" id="SSF52540">
    <property type="entry name" value="P-loop containing nucleoside triphosphate hydrolases"/>
    <property type="match status" value="1"/>
</dbReference>
<dbReference type="GO" id="GO:0004527">
    <property type="term" value="F:exonuclease activity"/>
    <property type="evidence" value="ECO:0007669"/>
    <property type="project" value="UniProtKB-KW"/>
</dbReference>
<keyword evidence="6" id="KW-0269">Exonuclease</keyword>
<dbReference type="SUPFAM" id="SSF52980">
    <property type="entry name" value="Restriction endonuclease-like"/>
    <property type="match status" value="1"/>
</dbReference>
<dbReference type="GO" id="GO:0000725">
    <property type="term" value="P:recombinational repair"/>
    <property type="evidence" value="ECO:0007669"/>
    <property type="project" value="TreeGrafter"/>
</dbReference>
<dbReference type="OrthoDB" id="9810135at2"/>
<sequence>MREQKGTIMGWTKQQQRAIDERGKSLLVSAAAGSGKTAVMVERITRMITEENYSIDEMLIVTFTNAAASEMREKIRRAMKGKARENPDMRRQLDLLPRANISTFHAFAMEVIRRFFYLTDLEPSFRILDEDRSTILREEALDELLDACYEEGDPDFLRFMDRYSGEKDDDSVRSILKDVYSQIQALPDPFGTLEEKIGELSLGEGYRNTEAMLLLREGVEAELRRARDLTRKAREILLEEGLNGLAGKLDGPLAALENSAGEKGDHWADAARSACAMKWDQMRAKKDESEGWNLVKNQVQPMLKNAKDRLKKIREQFFAEEPEQMFRELTAVSGQARVLGKLLRRFDTIFRDKKNERSMLDFNDIEHFCLDILSDPEAADYYRKKFRAVFIDEYQDTSVLQEAIIGTFCRPDNLFMVGDIKQSIYKFRLAEPEIFRRKYQEYAAGENAPGAVCGKIDLNRNFRSKPGILDCVNRIFRPIMEGYDERAMLYAGIPYEGAYNYAPRLCLVDQSSAEEADEEIRRMKKDALEALEVCRLIRENVGKPYYDTKAGEVKTLRYRDIVVLMRSVVSHAQEYRDIMKEQGIPLYLDDNLGFFDRIEVSVFMNLLRIVDNRYRDVPFLSVLRSDIFGFTVDELAAIRKAHPEGSYVEAFMEQARESARCRSVLERLDRWRSLALALPLPDFVWRLLQESGCYMMAGAMPEGELRQANLRILAERAGQFTRDGQSSLFGFIRYIDTVKQRMIHTGQAKLLGENDDVVRLMTIHKSKGLEFPMVIVAGMGSRLRYSGSGGKVNFHKDIGLGLSLEDPSRHFSRRTLTQSIISMKVRQEEVEENIRILYVALTRARDLLFMTGVVKDAAEFLDKKQAGDTSDLTYLGLLQDLPETEVVPEEKLRAPDLAWRAGDPDRDETLFLPDEPRCSPEEAARRLEYRYPFMDARRVRSKYSVSALNQSARAAESGDTGEEPAVRSIHFTTPNFMSGVRRLTYAERGTIYHGIMERIDFVRAEKEGLPYLKNAASAMVSDGIFRQEEIDSVDPGKILRFFETPVGRRAADAAARGRLWREQTFNLRMTRDGEDTIVQGIIDCYFEEADGFVLLDYKTNWIDRKKPLEEEENRLRETYRTQVETYRKALEQGFGLPVHEAGLYLFSAGVYVQI</sequence>
<dbReference type="Gene3D" id="3.40.50.300">
    <property type="entry name" value="P-loop containing nucleotide triphosphate hydrolases"/>
    <property type="match status" value="4"/>
</dbReference>
<reference evidence="17 18" key="1">
    <citation type="submission" date="2016-10" db="EMBL/GenBank/DDBJ databases">
        <authorList>
            <person name="de Groot N.N."/>
        </authorList>
    </citation>
    <scope>NUCLEOTIDE SEQUENCE [LARGE SCALE GENOMIC DNA]</scope>
    <source>
        <strain evidence="17 18">KHGC13</strain>
    </source>
</reference>
<dbReference type="Pfam" id="PF13361">
    <property type="entry name" value="UvrD_C"/>
    <property type="match status" value="2"/>
</dbReference>
<evidence type="ECO:0000256" key="12">
    <source>
        <dbReference type="ARBA" id="ARBA00034808"/>
    </source>
</evidence>
<dbReference type="GO" id="GO:0003677">
    <property type="term" value="F:DNA binding"/>
    <property type="evidence" value="ECO:0007669"/>
    <property type="project" value="UniProtKB-KW"/>
</dbReference>
<evidence type="ECO:0000256" key="4">
    <source>
        <dbReference type="ARBA" id="ARBA00022801"/>
    </source>
</evidence>
<dbReference type="GO" id="GO:0043138">
    <property type="term" value="F:3'-5' DNA helicase activity"/>
    <property type="evidence" value="ECO:0007669"/>
    <property type="project" value="UniProtKB-EC"/>
</dbReference>
<feature type="binding site" evidence="14">
    <location>
        <begin position="30"/>
        <end position="37"/>
    </location>
    <ligand>
        <name>ATP</name>
        <dbReference type="ChEBI" id="CHEBI:30616"/>
    </ligand>
</feature>
<evidence type="ECO:0000313" key="17">
    <source>
        <dbReference type="EMBL" id="SFU46289.1"/>
    </source>
</evidence>
<keyword evidence="2 14" id="KW-0547">Nucleotide-binding</keyword>
<evidence type="ECO:0000259" key="15">
    <source>
        <dbReference type="PROSITE" id="PS51198"/>
    </source>
</evidence>
<keyword evidence="8" id="KW-0238">DNA-binding</keyword>
<dbReference type="CDD" id="cd17932">
    <property type="entry name" value="DEXQc_UvrD"/>
    <property type="match status" value="1"/>
</dbReference>
<dbReference type="InterPro" id="IPR000212">
    <property type="entry name" value="DNA_helicase_UvrD/REP"/>
</dbReference>
<evidence type="ECO:0000256" key="8">
    <source>
        <dbReference type="ARBA" id="ARBA00023125"/>
    </source>
</evidence>
<dbReference type="EC" id="5.6.2.4" evidence="12"/>
<dbReference type="InterPro" id="IPR011335">
    <property type="entry name" value="Restrct_endonuc-II-like"/>
</dbReference>
<evidence type="ECO:0000313" key="18">
    <source>
        <dbReference type="Proteomes" id="UP000198817"/>
    </source>
</evidence>
<dbReference type="NCBIfam" id="TIGR02785">
    <property type="entry name" value="addA_Gpos"/>
    <property type="match status" value="1"/>
</dbReference>
<evidence type="ECO:0000256" key="3">
    <source>
        <dbReference type="ARBA" id="ARBA00022763"/>
    </source>
</evidence>
<keyword evidence="4 14" id="KW-0378">Hydrolase</keyword>
<keyword evidence="3" id="KW-0227">DNA damage</keyword>
<feature type="domain" description="UvrD-like helicase C-terminal" evidence="16">
    <location>
        <begin position="466"/>
        <end position="768"/>
    </location>
</feature>
<evidence type="ECO:0000256" key="6">
    <source>
        <dbReference type="ARBA" id="ARBA00022839"/>
    </source>
</evidence>
<keyword evidence="10" id="KW-0413">Isomerase</keyword>
<dbReference type="Gene3D" id="3.90.320.10">
    <property type="match status" value="1"/>
</dbReference>
<organism evidence="17 18">
    <name type="scientific">Eubacterium pyruvativorans</name>
    <dbReference type="NCBI Taxonomy" id="155865"/>
    <lineage>
        <taxon>Bacteria</taxon>
        <taxon>Bacillati</taxon>
        <taxon>Bacillota</taxon>
        <taxon>Clostridia</taxon>
        <taxon>Eubacteriales</taxon>
        <taxon>Eubacteriaceae</taxon>
        <taxon>Eubacterium</taxon>
    </lineage>
</organism>
<evidence type="ECO:0000259" key="16">
    <source>
        <dbReference type="PROSITE" id="PS51217"/>
    </source>
</evidence>
<dbReference type="AlphaFoldDB" id="A0A1I7GCT6"/>
<gene>
    <name evidence="17" type="ORF">SAMN05216508_10625</name>
</gene>
<dbReference type="EMBL" id="FPBT01000006">
    <property type="protein sequence ID" value="SFU46289.1"/>
    <property type="molecule type" value="Genomic_DNA"/>
</dbReference>
<evidence type="ECO:0000256" key="14">
    <source>
        <dbReference type="PROSITE-ProRule" id="PRU00560"/>
    </source>
</evidence>
<evidence type="ECO:0000256" key="1">
    <source>
        <dbReference type="ARBA" id="ARBA00022722"/>
    </source>
</evidence>
<evidence type="ECO:0000256" key="13">
    <source>
        <dbReference type="ARBA" id="ARBA00048988"/>
    </source>
</evidence>
<dbReference type="GO" id="GO:0016887">
    <property type="term" value="F:ATP hydrolysis activity"/>
    <property type="evidence" value="ECO:0007669"/>
    <property type="project" value="RHEA"/>
</dbReference>
<dbReference type="GO" id="GO:0006302">
    <property type="term" value="P:double-strand break repair"/>
    <property type="evidence" value="ECO:0007669"/>
    <property type="project" value="InterPro"/>
</dbReference>
<dbReference type="Proteomes" id="UP000198817">
    <property type="component" value="Unassembled WGS sequence"/>
</dbReference>
<dbReference type="GO" id="GO:0033202">
    <property type="term" value="C:DNA helicase complex"/>
    <property type="evidence" value="ECO:0007669"/>
    <property type="project" value="TreeGrafter"/>
</dbReference>
<evidence type="ECO:0000256" key="9">
    <source>
        <dbReference type="ARBA" id="ARBA00023204"/>
    </source>
</evidence>
<keyword evidence="7 14" id="KW-0067">ATP-binding</keyword>
<dbReference type="PROSITE" id="PS51198">
    <property type="entry name" value="UVRD_HELICASE_ATP_BIND"/>
    <property type="match status" value="1"/>
</dbReference>
<dbReference type="GO" id="GO:0005829">
    <property type="term" value="C:cytosol"/>
    <property type="evidence" value="ECO:0007669"/>
    <property type="project" value="TreeGrafter"/>
</dbReference>
<dbReference type="Pfam" id="PF12705">
    <property type="entry name" value="PDDEXK_1"/>
    <property type="match status" value="1"/>
</dbReference>
<dbReference type="RefSeq" id="WP_090470668.1">
    <property type="nucleotide sequence ID" value="NZ_FOWF01000007.1"/>
</dbReference>
<evidence type="ECO:0000256" key="7">
    <source>
        <dbReference type="ARBA" id="ARBA00022840"/>
    </source>
</evidence>
<dbReference type="Gene3D" id="1.10.486.10">
    <property type="entry name" value="PCRA, domain 4"/>
    <property type="match status" value="1"/>
</dbReference>
<dbReference type="STRING" id="155865.SAMN05216515_10725"/>
<dbReference type="PANTHER" id="PTHR11070:SF48">
    <property type="entry name" value="ATP-DEPENDENT HELICASE_NUCLEASE SUBUNIT A"/>
    <property type="match status" value="1"/>
</dbReference>
<dbReference type="InterPro" id="IPR027417">
    <property type="entry name" value="P-loop_NTPase"/>
</dbReference>
<keyword evidence="9" id="KW-0234">DNA repair</keyword>
<protein>
    <recommendedName>
        <fullName evidence="12">DNA 3'-5' helicase</fullName>
        <ecNumber evidence="12">5.6.2.4</ecNumber>
    </recommendedName>
</protein>
<dbReference type="GO" id="GO:0005524">
    <property type="term" value="F:ATP binding"/>
    <property type="evidence" value="ECO:0007669"/>
    <property type="project" value="UniProtKB-UniRule"/>
</dbReference>
<dbReference type="InterPro" id="IPR014016">
    <property type="entry name" value="UvrD-like_ATP-bd"/>
</dbReference>
<dbReference type="InterPro" id="IPR014017">
    <property type="entry name" value="DNA_helicase_UvrD-like_C"/>
</dbReference>
<keyword evidence="1" id="KW-0540">Nuclease</keyword>
<dbReference type="PROSITE" id="PS51217">
    <property type="entry name" value="UVRD_HELICASE_CTER"/>
    <property type="match status" value="1"/>
</dbReference>
<keyword evidence="5 14" id="KW-0347">Helicase</keyword>
<evidence type="ECO:0000256" key="2">
    <source>
        <dbReference type="ARBA" id="ARBA00022741"/>
    </source>
</evidence>
<comment type="catalytic activity">
    <reaction evidence="13">
        <text>ATP + H2O = ADP + phosphate + H(+)</text>
        <dbReference type="Rhea" id="RHEA:13065"/>
        <dbReference type="ChEBI" id="CHEBI:15377"/>
        <dbReference type="ChEBI" id="CHEBI:15378"/>
        <dbReference type="ChEBI" id="CHEBI:30616"/>
        <dbReference type="ChEBI" id="CHEBI:43474"/>
        <dbReference type="ChEBI" id="CHEBI:456216"/>
        <dbReference type="EC" id="5.6.2.4"/>
    </reaction>
</comment>
<comment type="catalytic activity">
    <reaction evidence="11">
        <text>Couples ATP hydrolysis with the unwinding of duplex DNA by translocating in the 3'-5' direction.</text>
        <dbReference type="EC" id="5.6.2.4"/>
    </reaction>
</comment>
<dbReference type="PANTHER" id="PTHR11070">
    <property type="entry name" value="UVRD / RECB / PCRA DNA HELICASE FAMILY MEMBER"/>
    <property type="match status" value="1"/>
</dbReference>
<evidence type="ECO:0000256" key="5">
    <source>
        <dbReference type="ARBA" id="ARBA00022806"/>
    </source>
</evidence>
<dbReference type="InterPro" id="IPR011604">
    <property type="entry name" value="PDDEXK-like_dom_sf"/>
</dbReference>
<feature type="domain" description="UvrD-like helicase ATP-binding" evidence="15">
    <location>
        <begin position="9"/>
        <end position="465"/>
    </location>
</feature>
<dbReference type="InterPro" id="IPR014152">
    <property type="entry name" value="AddA"/>
</dbReference>
<name>A0A1I7GCT6_9FIRM</name>
<evidence type="ECO:0000256" key="10">
    <source>
        <dbReference type="ARBA" id="ARBA00023235"/>
    </source>
</evidence>
<dbReference type="InterPro" id="IPR038726">
    <property type="entry name" value="PDDEXK_AddAB-type"/>
</dbReference>
<accession>A0A1I7GCT6</accession>
<evidence type="ECO:0000256" key="11">
    <source>
        <dbReference type="ARBA" id="ARBA00034617"/>
    </source>
</evidence>
<dbReference type="Pfam" id="PF00580">
    <property type="entry name" value="UvrD-helicase"/>
    <property type="match status" value="1"/>
</dbReference>
<proteinExistence type="predicted"/>